<accession>A0A839UH88</accession>
<sequence length="80" mass="8274">MAKYFILGEAGQAELWLVDVENGTVVPAAGAGDAGLVKVIETARKQGITTIKGVDVAIATNNRSDSATKSHIVDPAPVKK</sequence>
<gene>
    <name evidence="1" type="ORF">FHS21_004334</name>
</gene>
<dbReference type="EMBL" id="JACHXN010000015">
    <property type="protein sequence ID" value="MBB3147899.1"/>
    <property type="molecule type" value="Genomic_DNA"/>
</dbReference>
<dbReference type="Proteomes" id="UP000554520">
    <property type="component" value="Unassembled WGS sequence"/>
</dbReference>
<dbReference type="AlphaFoldDB" id="A0A839UH88"/>
<evidence type="ECO:0000313" key="1">
    <source>
        <dbReference type="EMBL" id="MBB3147899.1"/>
    </source>
</evidence>
<organism evidence="1 2">
    <name type="scientific">Phyllobacterium trifolii</name>
    <dbReference type="NCBI Taxonomy" id="300193"/>
    <lineage>
        <taxon>Bacteria</taxon>
        <taxon>Pseudomonadati</taxon>
        <taxon>Pseudomonadota</taxon>
        <taxon>Alphaproteobacteria</taxon>
        <taxon>Hyphomicrobiales</taxon>
        <taxon>Phyllobacteriaceae</taxon>
        <taxon>Phyllobacterium</taxon>
    </lineage>
</organism>
<reference evidence="1 2" key="1">
    <citation type="submission" date="2020-08" db="EMBL/GenBank/DDBJ databases">
        <title>Genomic Encyclopedia of Type Strains, Phase III (KMG-III): the genomes of soil and plant-associated and newly described type strains.</title>
        <authorList>
            <person name="Whitman W."/>
        </authorList>
    </citation>
    <scope>NUCLEOTIDE SEQUENCE [LARGE SCALE GENOMIC DNA]</scope>
    <source>
        <strain evidence="1 2">CECT 7015</strain>
    </source>
</reference>
<evidence type="ECO:0000313" key="2">
    <source>
        <dbReference type="Proteomes" id="UP000554520"/>
    </source>
</evidence>
<proteinExistence type="predicted"/>
<dbReference type="RefSeq" id="WP_112526165.1">
    <property type="nucleotide sequence ID" value="NZ_JACHXN010000015.1"/>
</dbReference>
<protein>
    <submittedName>
        <fullName evidence="1">Uncharacterized protein</fullName>
    </submittedName>
</protein>
<comment type="caution">
    <text evidence="1">The sequence shown here is derived from an EMBL/GenBank/DDBJ whole genome shotgun (WGS) entry which is preliminary data.</text>
</comment>
<name>A0A839UH88_9HYPH</name>
<keyword evidence="2" id="KW-1185">Reference proteome</keyword>